<dbReference type="PANTHER" id="PTHR43575:SF1">
    <property type="entry name" value="PROTEIN ABCI7, CHLOROPLASTIC"/>
    <property type="match status" value="1"/>
</dbReference>
<dbReference type="InterPro" id="IPR011542">
    <property type="entry name" value="SUF_FeS_clus_asmbl_SufD"/>
</dbReference>
<dbReference type="Pfam" id="PF01458">
    <property type="entry name" value="SUFBD_core"/>
    <property type="match status" value="1"/>
</dbReference>
<dbReference type="Proteomes" id="UP000050454">
    <property type="component" value="Unassembled WGS sequence"/>
</dbReference>
<feature type="domain" description="SUF system FeS cluster assembly SufBD core" evidence="2">
    <location>
        <begin position="180"/>
        <end position="409"/>
    </location>
</feature>
<dbReference type="GO" id="GO:0016226">
    <property type="term" value="P:iron-sulfur cluster assembly"/>
    <property type="evidence" value="ECO:0007669"/>
    <property type="project" value="InterPro"/>
</dbReference>
<dbReference type="InterPro" id="IPR037284">
    <property type="entry name" value="SUF_FeS_clus_asmbl_SufBD_sf"/>
</dbReference>
<dbReference type="OrthoDB" id="9768262at2"/>
<dbReference type="InterPro" id="IPR045595">
    <property type="entry name" value="SufBD_N"/>
</dbReference>
<keyword evidence="5" id="KW-1185">Reference proteome</keyword>
<evidence type="ECO:0000259" key="3">
    <source>
        <dbReference type="Pfam" id="PF19295"/>
    </source>
</evidence>
<dbReference type="RefSeq" id="WP_055143698.1">
    <property type="nucleotide sequence ID" value="NZ_JXSZ01000005.1"/>
</dbReference>
<name>A0A0P7C7H7_9BACT</name>
<dbReference type="AlphaFoldDB" id="A0A0P7C7H7"/>
<dbReference type="EMBL" id="LGTQ01000005">
    <property type="protein sequence ID" value="KPM49497.1"/>
    <property type="molecule type" value="Genomic_DNA"/>
</dbReference>
<reference evidence="4 5" key="1">
    <citation type="submission" date="2015-07" db="EMBL/GenBank/DDBJ databases">
        <title>The draft genome sequence of Leadbetterella sp. JN14-9.</title>
        <authorList>
            <person name="Liu Y."/>
            <person name="Du J."/>
            <person name="Shao Z."/>
        </authorList>
    </citation>
    <scope>NUCLEOTIDE SEQUENCE [LARGE SCALE GENOMIC DNA]</scope>
    <source>
        <strain evidence="4 5">JN14-9</strain>
    </source>
</reference>
<dbReference type="NCBIfam" id="TIGR01981">
    <property type="entry name" value="sufD"/>
    <property type="match status" value="1"/>
</dbReference>
<comment type="caution">
    <text evidence="4">The sequence shown here is derived from an EMBL/GenBank/DDBJ whole genome shotgun (WGS) entry which is preliminary data.</text>
</comment>
<dbReference type="Pfam" id="PF19295">
    <property type="entry name" value="SufBD_N"/>
    <property type="match status" value="1"/>
</dbReference>
<protein>
    <submittedName>
        <fullName evidence="4">Fe-S cluster assembly protein SufD</fullName>
    </submittedName>
</protein>
<dbReference type="PATRIC" id="fig|1605367.3.peg.1848"/>
<dbReference type="PANTHER" id="PTHR43575">
    <property type="entry name" value="PROTEIN ABCI7, CHLOROPLASTIC"/>
    <property type="match status" value="1"/>
</dbReference>
<evidence type="ECO:0000256" key="1">
    <source>
        <dbReference type="ARBA" id="ARBA00043967"/>
    </source>
</evidence>
<accession>A0A0P7C7H7</accession>
<dbReference type="SUPFAM" id="SSF101960">
    <property type="entry name" value="Stabilizer of iron transporter SufD"/>
    <property type="match status" value="1"/>
</dbReference>
<proteinExistence type="inferred from homology"/>
<dbReference type="InterPro" id="IPR055346">
    <property type="entry name" value="Fe-S_cluster_assembly_SufBD"/>
</dbReference>
<gene>
    <name evidence="4" type="ORF">AFM12_02520</name>
</gene>
<dbReference type="STRING" id="1605367.AFM12_02520"/>
<evidence type="ECO:0000259" key="2">
    <source>
        <dbReference type="Pfam" id="PF01458"/>
    </source>
</evidence>
<evidence type="ECO:0000313" key="4">
    <source>
        <dbReference type="EMBL" id="KPM49497.1"/>
    </source>
</evidence>
<feature type="domain" description="SUF system FeS cluster assembly SufBD N-terminal" evidence="3">
    <location>
        <begin position="5"/>
        <end position="170"/>
    </location>
</feature>
<organism evidence="4 5">
    <name type="scientific">Jiulongibacter sediminis</name>
    <dbReference type="NCBI Taxonomy" id="1605367"/>
    <lineage>
        <taxon>Bacteria</taxon>
        <taxon>Pseudomonadati</taxon>
        <taxon>Bacteroidota</taxon>
        <taxon>Cytophagia</taxon>
        <taxon>Cytophagales</taxon>
        <taxon>Leadbetterellaceae</taxon>
        <taxon>Jiulongibacter</taxon>
    </lineage>
</organism>
<evidence type="ECO:0000313" key="5">
    <source>
        <dbReference type="Proteomes" id="UP000050454"/>
    </source>
</evidence>
<comment type="similarity">
    <text evidence="1">Belongs to the iron-sulfur cluster assembly SufBD family.</text>
</comment>
<dbReference type="InterPro" id="IPR000825">
    <property type="entry name" value="SUF_FeS_clus_asmbl_SufBD_core"/>
</dbReference>
<sequence>MSEKNIQTQLLAEFQEVESGINGHAAEPFNQRRLKAIESFKKLGFPTTKHEEWKYSNVRKLTQKEYNFHPKSDITAEDLNSFHLPELNGIVLYFVNGIYHPELSDLESAKGKVEILTFQEAQKQNPELLNTHYGIYTDEENEAFSAMNTAMANDGIIVHVPANVTVEQPIILRMVSDTREENVGSVLRNLIVVGENAEVKLAESFRTYGEHSGFVNTLTEISVAESARVDYYKVQDESNEAYHIGTTNVLQKDKSYFYAATVTLNGGFIRNNLNLKLDGEYIDSYMYGLYVPNGNQHIDNHTVADHTKPNSVSNELYKGILMDEATGVFNGKIFVREDAQKTNAYQNCRNVVTSDKAVMNTKPQLEIWADDVKCSHGTTTGKLNDEAIFYMQSRGIPKQEAIRLQLLAFAEDVVSQIKIEQIREFLAEKIKEKLG</sequence>